<protein>
    <submittedName>
        <fullName evidence="2">Uncharacterized protein</fullName>
    </submittedName>
</protein>
<reference evidence="1 3" key="3">
    <citation type="journal article" date="2024" name="Syst. Appl. Microbiol.">
        <title>Helicobacter cappadocius sp. nov., from lizards: The first psychrotrophic Helicobacter species.</title>
        <authorList>
            <person name="Aydin F."/>
            <person name="Tarhane S."/>
            <person name="Karakaya E."/>
            <person name="Abay S."/>
            <person name="Kayman T."/>
            <person name="Guran O."/>
            <person name="Bozkurt E."/>
            <person name="Uzum N."/>
            <person name="Avci A."/>
            <person name="Olgun K."/>
            <person name="Jablonski D."/>
            <person name="Guran C."/>
            <person name="Burcin Saticioglu I."/>
        </authorList>
    </citation>
    <scope>NUCLEOTIDE SEQUENCE [LARGE SCALE GENOMIC DNA]</scope>
    <source>
        <strain evidence="1">Faydin-H75</strain>
        <strain evidence="3">faydin-H76</strain>
    </source>
</reference>
<reference evidence="1" key="2">
    <citation type="submission" date="2023-07" db="EMBL/GenBank/DDBJ databases">
        <authorList>
            <person name="Aydin F."/>
            <person name="Tarhane S."/>
            <person name="Saticioglu I.B."/>
            <person name="Karakaya E."/>
            <person name="Abay S."/>
            <person name="Guran O."/>
            <person name="Bozkurt E."/>
            <person name="Uzum N."/>
            <person name="Olgun K."/>
            <person name="Jablonski D."/>
        </authorList>
    </citation>
    <scope>NUCLEOTIDE SEQUENCE</scope>
    <source>
        <strain evidence="1">Faydin-H75</strain>
    </source>
</reference>
<dbReference type="AlphaFoldDB" id="A0AA90PU31"/>
<dbReference type="InterPro" id="IPR027417">
    <property type="entry name" value="P-loop_NTPase"/>
</dbReference>
<evidence type="ECO:0000313" key="1">
    <source>
        <dbReference type="EMBL" id="MDO7253124.1"/>
    </source>
</evidence>
<name>A0AA90PU31_9HELI</name>
<dbReference type="Proteomes" id="UP001240777">
    <property type="component" value="Unassembled WGS sequence"/>
</dbReference>
<organism evidence="2 3">
    <name type="scientific">Helicobacter cappadocius</name>
    <dbReference type="NCBI Taxonomy" id="3063998"/>
    <lineage>
        <taxon>Bacteria</taxon>
        <taxon>Pseudomonadati</taxon>
        <taxon>Campylobacterota</taxon>
        <taxon>Epsilonproteobacteria</taxon>
        <taxon>Campylobacterales</taxon>
        <taxon>Helicobacteraceae</taxon>
        <taxon>Helicobacter</taxon>
    </lineage>
</organism>
<evidence type="ECO:0000313" key="3">
    <source>
        <dbReference type="Proteomes" id="UP001177258"/>
    </source>
</evidence>
<dbReference type="Proteomes" id="UP001177258">
    <property type="component" value="Unassembled WGS sequence"/>
</dbReference>
<dbReference type="EMBL" id="JAUYZK010000003">
    <property type="protein sequence ID" value="MDP2538750.1"/>
    <property type="molecule type" value="Genomic_DNA"/>
</dbReference>
<dbReference type="EMBL" id="JAUPEV010000005">
    <property type="protein sequence ID" value="MDO7253124.1"/>
    <property type="molecule type" value="Genomic_DNA"/>
</dbReference>
<gene>
    <name evidence="1" type="ORF">Q5I04_04270</name>
    <name evidence="2" type="ORF">Q5I06_02995</name>
</gene>
<accession>A0AA90PU31</accession>
<dbReference type="Gene3D" id="3.40.50.300">
    <property type="entry name" value="P-loop containing nucleotide triphosphate hydrolases"/>
    <property type="match status" value="1"/>
</dbReference>
<evidence type="ECO:0000313" key="4">
    <source>
        <dbReference type="Proteomes" id="UP001240777"/>
    </source>
</evidence>
<comment type="caution">
    <text evidence="2">The sequence shown here is derived from an EMBL/GenBank/DDBJ whole genome shotgun (WGS) entry which is preliminary data.</text>
</comment>
<reference evidence="2 4" key="1">
    <citation type="submission" date="2023-07" db="EMBL/GenBank/DDBJ databases">
        <title>Unpublished Manusciprt.</title>
        <authorList>
            <person name="Aydin F."/>
            <person name="Tarhane S."/>
            <person name="Saticioglu I.B."/>
            <person name="Karakaya E."/>
            <person name="Abay S."/>
            <person name="Guran O."/>
            <person name="Bozkurt E."/>
            <person name="Uzum N."/>
            <person name="Olgun K."/>
            <person name="Jablonski D."/>
        </authorList>
    </citation>
    <scope>NUCLEOTIDE SEQUENCE</scope>
    <source>
        <strain evidence="4">faydin-H75</strain>
        <strain evidence="2">Faydin-H76</strain>
    </source>
</reference>
<keyword evidence="4" id="KW-1185">Reference proteome</keyword>
<dbReference type="SUPFAM" id="SSF52540">
    <property type="entry name" value="P-loop containing nucleoside triphosphate hydrolases"/>
    <property type="match status" value="1"/>
</dbReference>
<sequence length="358" mass="41455">MLNSFLKQSIQKNTHDFILIISENPNNADTIYEYLCLKGISNSKKVYKNPLEITSSEIKCNIQALILYAGIIEDIDKYCNLIERFFSKAIPCIILGQNDSIKIHQEFLSRGIFYLDWETQLDQIYEKIFNFSENIQNKKSIKISVLGTKGGCGNSFLSYQMALIIYKRFKSLVLNVQGPESSFNLDLLSGKVFEKEHFNENEVCLYKESKEDGYNYHNQKHFKFNFILYDHSIQGLQKEFIETILNESDISILTITNDIDSLRKAKEVLRINEFLLSVHQGSKKIYICFNQNHTNLKNTLQVSDMQDLIESRIHSIIPYQNIDKTSMATDAKGKTLKELESLVDKLMGISAKKARKWF</sequence>
<proteinExistence type="predicted"/>
<evidence type="ECO:0000313" key="2">
    <source>
        <dbReference type="EMBL" id="MDP2538750.1"/>
    </source>
</evidence>
<dbReference type="RefSeq" id="WP_305516966.1">
    <property type="nucleotide sequence ID" value="NZ_JAUPEV010000005.1"/>
</dbReference>